<keyword evidence="2" id="KW-1185">Reference proteome</keyword>
<dbReference type="InterPro" id="IPR011705">
    <property type="entry name" value="BACK"/>
</dbReference>
<reference evidence="3" key="2">
    <citation type="submission" date="2016-06" db="UniProtKB">
        <authorList>
            <consortium name="WormBaseParasite"/>
        </authorList>
    </citation>
    <scope>IDENTIFICATION</scope>
</reference>
<dbReference type="WBParaSite" id="GPLIN_000507700">
    <property type="protein sequence ID" value="GPLIN_000507700"/>
    <property type="gene ID" value="GPLIN_000507700"/>
</dbReference>
<dbReference type="Proteomes" id="UP000050741">
    <property type="component" value="Unassembled WGS sequence"/>
</dbReference>
<reference evidence="2" key="1">
    <citation type="submission" date="2014-05" db="EMBL/GenBank/DDBJ databases">
        <title>The genome and life-stage specific transcriptomes of Globodera pallida elucidate key aspects of plant parasitism by a cyst nematode.</title>
        <authorList>
            <person name="Cotton J.A."/>
            <person name="Lilley C.J."/>
            <person name="Jones L.M."/>
            <person name="Kikuchi T."/>
            <person name="Reid A.J."/>
            <person name="Thorpe P."/>
            <person name="Tsai I.J."/>
            <person name="Beasley H."/>
            <person name="Blok V."/>
            <person name="Cock P.J.A."/>
            <person name="Van den Akker S.E."/>
            <person name="Holroyd N."/>
            <person name="Hunt M."/>
            <person name="Mantelin S."/>
            <person name="Naghra H."/>
            <person name="Pain A."/>
            <person name="Palomares-Rius J.E."/>
            <person name="Zarowiecki M."/>
            <person name="Berriman M."/>
            <person name="Jones J.T."/>
            <person name="Urwin P.E."/>
        </authorList>
    </citation>
    <scope>NUCLEOTIDE SEQUENCE [LARGE SCALE GENOMIC DNA]</scope>
    <source>
        <strain evidence="2">Lindley</strain>
    </source>
</reference>
<proteinExistence type="predicted"/>
<evidence type="ECO:0000313" key="3">
    <source>
        <dbReference type="WBParaSite" id="GPLIN_000507700"/>
    </source>
</evidence>
<accession>A0A183BWT8</accession>
<dbReference type="AlphaFoldDB" id="A0A183BWT8"/>
<dbReference type="Gene3D" id="1.25.40.420">
    <property type="match status" value="1"/>
</dbReference>
<feature type="domain" description="BACK" evidence="1">
    <location>
        <begin position="10"/>
        <end position="53"/>
    </location>
</feature>
<evidence type="ECO:0000259" key="1">
    <source>
        <dbReference type="Pfam" id="PF07707"/>
    </source>
</evidence>
<name>A0A183BWT8_GLOPA</name>
<evidence type="ECO:0000313" key="2">
    <source>
        <dbReference type="Proteomes" id="UP000050741"/>
    </source>
</evidence>
<protein>
    <submittedName>
        <fullName evidence="3">BACK domain-containing protein</fullName>
    </submittedName>
</protein>
<sequence length="87" mass="10376">MEKSANITSRRVLQIDQKLLREILNRDKLIINDELTIWNTALRWTDDRQNGKEPSAANRREMLDPAPFIKLKLKMFCTIFNMPKFDR</sequence>
<dbReference type="Pfam" id="PF07707">
    <property type="entry name" value="BACK"/>
    <property type="match status" value="1"/>
</dbReference>
<organism evidence="2 3">
    <name type="scientific">Globodera pallida</name>
    <name type="common">Potato cyst nematode worm</name>
    <name type="synonym">Heterodera pallida</name>
    <dbReference type="NCBI Taxonomy" id="36090"/>
    <lineage>
        <taxon>Eukaryota</taxon>
        <taxon>Metazoa</taxon>
        <taxon>Ecdysozoa</taxon>
        <taxon>Nematoda</taxon>
        <taxon>Chromadorea</taxon>
        <taxon>Rhabditida</taxon>
        <taxon>Tylenchina</taxon>
        <taxon>Tylenchomorpha</taxon>
        <taxon>Tylenchoidea</taxon>
        <taxon>Heteroderidae</taxon>
        <taxon>Heteroderinae</taxon>
        <taxon>Globodera</taxon>
    </lineage>
</organism>